<feature type="compositionally biased region" description="Acidic residues" evidence="1">
    <location>
        <begin position="124"/>
        <end position="144"/>
    </location>
</feature>
<dbReference type="EMBL" id="ML119051">
    <property type="protein sequence ID" value="ROT43105.1"/>
    <property type="molecule type" value="Genomic_DNA"/>
</dbReference>
<dbReference type="Proteomes" id="UP000272025">
    <property type="component" value="Unassembled WGS sequence"/>
</dbReference>
<feature type="region of interest" description="Disordered" evidence="1">
    <location>
        <begin position="318"/>
        <end position="377"/>
    </location>
</feature>
<reference evidence="2 3" key="1">
    <citation type="journal article" date="2018" name="Mol. Ecol.">
        <title>The obligate alkalophilic soda-lake fungus Sodiomyces alkalinus has shifted to a protein diet.</title>
        <authorList>
            <person name="Grum-Grzhimaylo A.A."/>
            <person name="Falkoski D.L."/>
            <person name="van den Heuvel J."/>
            <person name="Valero-Jimenez C.A."/>
            <person name="Min B."/>
            <person name="Choi I.G."/>
            <person name="Lipzen A."/>
            <person name="Daum C.G."/>
            <person name="Aanen D.K."/>
            <person name="Tsang A."/>
            <person name="Henrissat B."/>
            <person name="Bilanenko E.N."/>
            <person name="de Vries R.P."/>
            <person name="van Kan J.A.L."/>
            <person name="Grigoriev I.V."/>
            <person name="Debets A.J.M."/>
        </authorList>
    </citation>
    <scope>NUCLEOTIDE SEQUENCE [LARGE SCALE GENOMIC DNA]</scope>
    <source>
        <strain evidence="2 3">F11</strain>
    </source>
</reference>
<sequence length="377" mass="40916">MPMTLDHRASIPSRESFHANHEAGQVHRLSYRASSSLSDGPRSVFADEDNYDDDDDMLDEYYDGIIGANPEKSQDSQDALPPALPNKSNLRNSRLLDAFTAATLDSQKPTTLARAAPQDVYLSSEEDASSSADEFSDYDWESESEGSPGSPSRRHSHEDTAKMVSVVYVGKPSIINLSSVRRSVPPQPTQPTHEPPPPPRVVRSSTEPLTSSRASISSTSTGISASAHPPRSSSRRGNLLTKQPPTFLSIDPYAGQTYPNSMDGRRCDIDTPITPKAPSGMLKKGLSIVRKRSRPALREAAHRDSICSTISIQIDRSNTATPNPVESQSQHQVNATKAAQKSARNSTVVYPPSPGQLLSSGRGRILSSFSKRKSLKP</sequence>
<dbReference type="OrthoDB" id="4838114at2759"/>
<feature type="compositionally biased region" description="Basic and acidic residues" evidence="1">
    <location>
        <begin position="1"/>
        <end position="25"/>
    </location>
</feature>
<evidence type="ECO:0000256" key="1">
    <source>
        <dbReference type="SAM" id="MobiDB-lite"/>
    </source>
</evidence>
<gene>
    <name evidence="2" type="ORF">SODALDRAFT_327276</name>
</gene>
<feature type="compositionally biased region" description="Low complexity" evidence="1">
    <location>
        <begin position="355"/>
        <end position="369"/>
    </location>
</feature>
<evidence type="ECO:0000313" key="2">
    <source>
        <dbReference type="EMBL" id="ROT43105.1"/>
    </source>
</evidence>
<feature type="compositionally biased region" description="Low complexity" evidence="1">
    <location>
        <begin position="201"/>
        <end position="236"/>
    </location>
</feature>
<dbReference type="RefSeq" id="XP_028470911.1">
    <property type="nucleotide sequence ID" value="XM_028610387.1"/>
</dbReference>
<feature type="region of interest" description="Disordered" evidence="1">
    <location>
        <begin position="1"/>
        <end position="89"/>
    </location>
</feature>
<dbReference type="GeneID" id="39578865"/>
<name>A0A3N2Q905_SODAK</name>
<feature type="region of interest" description="Disordered" evidence="1">
    <location>
        <begin position="178"/>
        <end position="266"/>
    </location>
</feature>
<feature type="compositionally biased region" description="Acidic residues" evidence="1">
    <location>
        <begin position="46"/>
        <end position="62"/>
    </location>
</feature>
<proteinExistence type="predicted"/>
<evidence type="ECO:0000313" key="3">
    <source>
        <dbReference type="Proteomes" id="UP000272025"/>
    </source>
</evidence>
<dbReference type="STRING" id="1314773.A0A3N2Q905"/>
<feature type="compositionally biased region" description="Pro residues" evidence="1">
    <location>
        <begin position="185"/>
        <end position="200"/>
    </location>
</feature>
<accession>A0A3N2Q905</accession>
<organism evidence="2 3">
    <name type="scientific">Sodiomyces alkalinus (strain CBS 110278 / VKM F-3762 / F11)</name>
    <name type="common">Alkaliphilic filamentous fungus</name>
    <dbReference type="NCBI Taxonomy" id="1314773"/>
    <lineage>
        <taxon>Eukaryota</taxon>
        <taxon>Fungi</taxon>
        <taxon>Dikarya</taxon>
        <taxon>Ascomycota</taxon>
        <taxon>Pezizomycotina</taxon>
        <taxon>Sordariomycetes</taxon>
        <taxon>Hypocreomycetidae</taxon>
        <taxon>Glomerellales</taxon>
        <taxon>Plectosphaerellaceae</taxon>
        <taxon>Sodiomyces</taxon>
    </lineage>
</organism>
<keyword evidence="3" id="KW-1185">Reference proteome</keyword>
<dbReference type="AlphaFoldDB" id="A0A3N2Q905"/>
<feature type="compositionally biased region" description="Polar residues" evidence="1">
    <location>
        <begin position="318"/>
        <end position="348"/>
    </location>
</feature>
<protein>
    <submittedName>
        <fullName evidence="2">Uncharacterized protein</fullName>
    </submittedName>
</protein>
<feature type="region of interest" description="Disordered" evidence="1">
    <location>
        <begin position="110"/>
        <end position="159"/>
    </location>
</feature>